<dbReference type="SUPFAM" id="SSF51735">
    <property type="entry name" value="NAD(P)-binding Rossmann-fold domains"/>
    <property type="match status" value="1"/>
</dbReference>
<dbReference type="PANTHER" id="PTHR42683">
    <property type="entry name" value="ALDEHYDE REDUCTASE"/>
    <property type="match status" value="1"/>
</dbReference>
<dbReference type="InterPro" id="IPR029752">
    <property type="entry name" value="D-isomer_DH_CS1"/>
</dbReference>
<dbReference type="CDD" id="cd05283">
    <property type="entry name" value="CAD1"/>
    <property type="match status" value="1"/>
</dbReference>
<evidence type="ECO:0000256" key="3">
    <source>
        <dbReference type="ARBA" id="ARBA00022833"/>
    </source>
</evidence>
<dbReference type="InterPro" id="IPR011032">
    <property type="entry name" value="GroES-like_sf"/>
</dbReference>
<dbReference type="Pfam" id="PF08240">
    <property type="entry name" value="ADH_N"/>
    <property type="match status" value="1"/>
</dbReference>
<dbReference type="InterPro" id="IPR013149">
    <property type="entry name" value="ADH-like_C"/>
</dbReference>
<dbReference type="EMBL" id="JBANRG010000001">
    <property type="protein sequence ID" value="KAK7472495.1"/>
    <property type="molecule type" value="Genomic_DNA"/>
</dbReference>
<organism evidence="7 8">
    <name type="scientific">Marasmiellus scandens</name>
    <dbReference type="NCBI Taxonomy" id="2682957"/>
    <lineage>
        <taxon>Eukaryota</taxon>
        <taxon>Fungi</taxon>
        <taxon>Dikarya</taxon>
        <taxon>Basidiomycota</taxon>
        <taxon>Agaricomycotina</taxon>
        <taxon>Agaricomycetes</taxon>
        <taxon>Agaricomycetidae</taxon>
        <taxon>Agaricales</taxon>
        <taxon>Marasmiineae</taxon>
        <taxon>Omphalotaceae</taxon>
        <taxon>Marasmiellus</taxon>
    </lineage>
</organism>
<proteinExistence type="inferred from homology"/>
<sequence>MGYEAIQFRGSPSGEIVQKTYVHQPPKADEVVVRVTHSGLCGTDIHYRHKDVVLGHEGIGIIQEVGSACKNLKVGDRVGWGYPNSTCGTCDSCLSGNEAYCPNAEMYGEAAYEQGSLSSLVVRKEQWLFKIPDSMSSEDAAPLMCGGATVWTPLIDFCKPYDRIGIIGIGGLGHLAIQFAAKIGCDVVVFSGSEDKREEAMKLGAKEFYATKGVSDFTSLGIKPIERLFITTSAKLDLSQYYSILTPQATVLPLTVADGDLVAPYLPTVVQGHKLVGSKLATRFMQNKMLEFAGRNEIHAMVEKYPMTLESVTKAIDRLQDGKMRYRGVASWEY</sequence>
<evidence type="ECO:0000313" key="7">
    <source>
        <dbReference type="EMBL" id="KAK7472495.1"/>
    </source>
</evidence>
<keyword evidence="4" id="KW-0560">Oxidoreductase</keyword>
<keyword evidence="8" id="KW-1185">Reference proteome</keyword>
<name>A0ABR1K725_9AGAR</name>
<keyword evidence="3 5" id="KW-0862">Zinc</keyword>
<dbReference type="InterPro" id="IPR002328">
    <property type="entry name" value="ADH_Zn_CS"/>
</dbReference>
<comment type="caution">
    <text evidence="7">The sequence shown here is derived from an EMBL/GenBank/DDBJ whole genome shotgun (WGS) entry which is preliminary data.</text>
</comment>
<dbReference type="PROSITE" id="PS00059">
    <property type="entry name" value="ADH_ZINC"/>
    <property type="match status" value="1"/>
</dbReference>
<dbReference type="Gene3D" id="3.90.180.10">
    <property type="entry name" value="Medium-chain alcohol dehydrogenases, catalytic domain"/>
    <property type="match status" value="1"/>
</dbReference>
<dbReference type="SUPFAM" id="SSF50129">
    <property type="entry name" value="GroES-like"/>
    <property type="match status" value="1"/>
</dbReference>
<reference evidence="7 8" key="1">
    <citation type="submission" date="2024-01" db="EMBL/GenBank/DDBJ databases">
        <title>A draft genome for the cacao thread blight pathogen Marasmiellus scandens.</title>
        <authorList>
            <person name="Baruah I.K."/>
            <person name="Leung J."/>
            <person name="Bukari Y."/>
            <person name="Amoako-Attah I."/>
            <person name="Meinhardt L.W."/>
            <person name="Bailey B.A."/>
            <person name="Cohen S.P."/>
        </authorList>
    </citation>
    <scope>NUCLEOTIDE SEQUENCE [LARGE SCALE GENOMIC DNA]</scope>
    <source>
        <strain evidence="7 8">GH-19</strain>
    </source>
</reference>
<dbReference type="Proteomes" id="UP001498398">
    <property type="component" value="Unassembled WGS sequence"/>
</dbReference>
<dbReference type="InterPro" id="IPR036291">
    <property type="entry name" value="NAD(P)-bd_dom_sf"/>
</dbReference>
<dbReference type="InterPro" id="IPR020843">
    <property type="entry name" value="ER"/>
</dbReference>
<dbReference type="InterPro" id="IPR013154">
    <property type="entry name" value="ADH-like_N"/>
</dbReference>
<evidence type="ECO:0000256" key="4">
    <source>
        <dbReference type="ARBA" id="ARBA00023002"/>
    </source>
</evidence>
<feature type="domain" description="Enoyl reductase (ER)" evidence="6">
    <location>
        <begin position="10"/>
        <end position="290"/>
    </location>
</feature>
<dbReference type="Pfam" id="PF00107">
    <property type="entry name" value="ADH_zinc_N"/>
    <property type="match status" value="1"/>
</dbReference>
<dbReference type="SMART" id="SM00829">
    <property type="entry name" value="PKS_ER"/>
    <property type="match status" value="1"/>
</dbReference>
<comment type="cofactor">
    <cofactor evidence="1 5">
        <name>Zn(2+)</name>
        <dbReference type="ChEBI" id="CHEBI:29105"/>
    </cofactor>
</comment>
<evidence type="ECO:0000256" key="1">
    <source>
        <dbReference type="ARBA" id="ARBA00001947"/>
    </source>
</evidence>
<dbReference type="Gene3D" id="3.40.50.720">
    <property type="entry name" value="NAD(P)-binding Rossmann-like Domain"/>
    <property type="match status" value="1"/>
</dbReference>
<evidence type="ECO:0000256" key="2">
    <source>
        <dbReference type="ARBA" id="ARBA00022723"/>
    </source>
</evidence>
<evidence type="ECO:0000259" key="6">
    <source>
        <dbReference type="SMART" id="SM00829"/>
    </source>
</evidence>
<accession>A0ABR1K725</accession>
<dbReference type="PROSITE" id="PS00065">
    <property type="entry name" value="D_2_HYDROXYACID_DH_1"/>
    <property type="match status" value="1"/>
</dbReference>
<comment type="similarity">
    <text evidence="5">Belongs to the zinc-containing alcohol dehydrogenase family.</text>
</comment>
<dbReference type="InterPro" id="IPR047109">
    <property type="entry name" value="CAD-like"/>
</dbReference>
<protein>
    <recommendedName>
        <fullName evidence="6">Enoyl reductase (ER) domain-containing protein</fullName>
    </recommendedName>
</protein>
<keyword evidence="2 5" id="KW-0479">Metal-binding</keyword>
<evidence type="ECO:0000256" key="5">
    <source>
        <dbReference type="RuleBase" id="RU361277"/>
    </source>
</evidence>
<evidence type="ECO:0000313" key="8">
    <source>
        <dbReference type="Proteomes" id="UP001498398"/>
    </source>
</evidence>
<gene>
    <name evidence="7" type="ORF">VKT23_000610</name>
</gene>